<dbReference type="Pfam" id="PF09994">
    <property type="entry name" value="T6SS_Tle1-like_cat"/>
    <property type="match status" value="1"/>
</dbReference>
<evidence type="ECO:0000313" key="4">
    <source>
        <dbReference type="Proteomes" id="UP000256829"/>
    </source>
</evidence>
<dbReference type="EMBL" id="QTJR01000006">
    <property type="protein sequence ID" value="RDY67105.1"/>
    <property type="molecule type" value="Genomic_DNA"/>
</dbReference>
<protein>
    <submittedName>
        <fullName evidence="3">DUF2235 domain-containing protein</fullName>
    </submittedName>
</protein>
<sequence>MSNVAYTPKEAPATVAKPGRVLICRNGECKLSLKFGIYFDGTGNNLYLDDRADGGYSHSNVARLYKAALKEPINGLNAIYVPGVGTPFKEIGEAVPHEYGGSMGAMGSERIRYAVLSIVNRVAYALTKTFIVADADIPKALKDEANYRSWNRRLTSLVAQSAQRRNAPRIEEIVLDVFGFSRGATEARSFLNQLLKHFSPNGRSFCGVPLRIRFLGLFDTVASVGPADSFPGFFDGHFAWGNRDLLVIPPQVEQCVHFVAGHEGRNSFPVDLVLGKDGRYPSNCIEVVYPGMHSDVGGGYGAGDQGKGGRERGEVLSQIALNDMYERALKAGVALRSREKLAEARLEEDFAISSDLRAHYDHYVRSVALEGKSLPAIRQYQRHLHQYLHWRRSVLDEKAFSRMDCMKHISAQDRINLVQANDQFRHYIQKLQQDERVDMQNQALRATDRPMPVQPVDSTGLNFYRRYWQGLDRIQSRGGQTVLDFFDRYVHDSRAGFTIVDPLSYYDHKKIHDRLKERDAAYRQALVEYEKYRSQAPAQWMDPGGSSQHGPRMPPTDPLTPLERRKLGIYDRTPDAEKTKRYLEVPLASDEAPGTFDDGDVSVSDVVAAISRRREMAWSYLHPRQHFAYSRLPF</sequence>
<dbReference type="Proteomes" id="UP000256829">
    <property type="component" value="Unassembled WGS sequence"/>
</dbReference>
<organism evidence="3 4">
    <name type="scientific">Lysobacter soli</name>
    <dbReference type="NCBI Taxonomy" id="453783"/>
    <lineage>
        <taxon>Bacteria</taxon>
        <taxon>Pseudomonadati</taxon>
        <taxon>Pseudomonadota</taxon>
        <taxon>Gammaproteobacteria</taxon>
        <taxon>Lysobacterales</taxon>
        <taxon>Lysobacteraceae</taxon>
        <taxon>Lysobacter</taxon>
    </lineage>
</organism>
<dbReference type="InterPro" id="IPR018712">
    <property type="entry name" value="Tle1-like_cat"/>
</dbReference>
<dbReference type="PANTHER" id="PTHR33840:SF1">
    <property type="entry name" value="TLE1 PHOSPHOLIPASE DOMAIN-CONTAINING PROTEIN"/>
    <property type="match status" value="1"/>
</dbReference>
<comment type="caution">
    <text evidence="3">The sequence shown here is derived from an EMBL/GenBank/DDBJ whole genome shotgun (WGS) entry which is preliminary data.</text>
</comment>
<evidence type="ECO:0000313" key="3">
    <source>
        <dbReference type="EMBL" id="RDY67105.1"/>
    </source>
</evidence>
<evidence type="ECO:0000256" key="1">
    <source>
        <dbReference type="SAM" id="MobiDB-lite"/>
    </source>
</evidence>
<gene>
    <name evidence="3" type="ORF">DX912_10575</name>
</gene>
<dbReference type="AlphaFoldDB" id="A0A3D8VCU5"/>
<dbReference type="PANTHER" id="PTHR33840">
    <property type="match status" value="1"/>
</dbReference>
<feature type="region of interest" description="Disordered" evidence="1">
    <location>
        <begin position="538"/>
        <end position="562"/>
    </location>
</feature>
<dbReference type="RefSeq" id="WP_115842476.1">
    <property type="nucleotide sequence ID" value="NZ_CP183976.1"/>
</dbReference>
<keyword evidence="4" id="KW-1185">Reference proteome</keyword>
<evidence type="ECO:0000259" key="2">
    <source>
        <dbReference type="Pfam" id="PF09994"/>
    </source>
</evidence>
<proteinExistence type="predicted"/>
<reference evidence="3 4" key="1">
    <citation type="submission" date="2018-08" db="EMBL/GenBank/DDBJ databases">
        <title>Lysobacter soli KCTC 22011, whole genome shotgun sequence.</title>
        <authorList>
            <person name="Zhang X."/>
            <person name="Feng G."/>
            <person name="Zhu H."/>
        </authorList>
    </citation>
    <scope>NUCLEOTIDE SEQUENCE [LARGE SCALE GENOMIC DNA]</scope>
    <source>
        <strain evidence="3 4">KCTC 22011</strain>
    </source>
</reference>
<name>A0A3D8VCU5_9GAMM</name>
<feature type="domain" description="T6SS Phospholipase effector Tle1-like catalytic" evidence="2">
    <location>
        <begin position="204"/>
        <end position="326"/>
    </location>
</feature>
<accession>A0A3D8VCU5</accession>